<dbReference type="PROSITE" id="PS51682">
    <property type="entry name" value="SAM_OMT_I"/>
    <property type="match status" value="1"/>
</dbReference>
<accession>A0A409VY96</accession>
<dbReference type="Gene3D" id="3.40.50.150">
    <property type="entry name" value="Vaccinia Virus protein VP39"/>
    <property type="match status" value="1"/>
</dbReference>
<protein>
    <recommendedName>
        <fullName evidence="7">O-methyltransferase domain-containing protein</fullName>
    </recommendedName>
</protein>
<dbReference type="GO" id="GO:0008757">
    <property type="term" value="F:S-adenosylmethionine-dependent methyltransferase activity"/>
    <property type="evidence" value="ECO:0007669"/>
    <property type="project" value="TreeGrafter"/>
</dbReference>
<dbReference type="PANTHER" id="PTHR10509:SF14">
    <property type="entry name" value="CAFFEOYL-COA O-METHYLTRANSFERASE 3-RELATED"/>
    <property type="match status" value="1"/>
</dbReference>
<proteinExistence type="inferred from homology"/>
<evidence type="ECO:0000256" key="1">
    <source>
        <dbReference type="ARBA" id="ARBA00022603"/>
    </source>
</evidence>
<evidence type="ECO:0000313" key="5">
    <source>
        <dbReference type="EMBL" id="PPQ71244.1"/>
    </source>
</evidence>
<dbReference type="PANTHER" id="PTHR10509">
    <property type="entry name" value="O-METHYLTRANSFERASE-RELATED"/>
    <property type="match status" value="1"/>
</dbReference>
<keyword evidence="6" id="KW-1185">Reference proteome</keyword>
<dbReference type="InterPro" id="IPR050362">
    <property type="entry name" value="Cation-dep_OMT"/>
</dbReference>
<dbReference type="OrthoDB" id="10251242at2759"/>
<dbReference type="SUPFAM" id="SSF53335">
    <property type="entry name" value="S-adenosyl-L-methionine-dependent methyltransferases"/>
    <property type="match status" value="1"/>
</dbReference>
<evidence type="ECO:0000256" key="2">
    <source>
        <dbReference type="ARBA" id="ARBA00022679"/>
    </source>
</evidence>
<keyword evidence="1" id="KW-0489">Methyltransferase</keyword>
<dbReference type="AlphaFoldDB" id="A0A409VY96"/>
<dbReference type="GO" id="GO:0008171">
    <property type="term" value="F:O-methyltransferase activity"/>
    <property type="evidence" value="ECO:0007669"/>
    <property type="project" value="InterPro"/>
</dbReference>
<gene>
    <name evidence="5" type="ORF">CVT26_010986</name>
</gene>
<evidence type="ECO:0000256" key="3">
    <source>
        <dbReference type="ARBA" id="ARBA00022691"/>
    </source>
</evidence>
<comment type="similarity">
    <text evidence="4">Belongs to the class I-like SAM-binding methyltransferase superfamily. Cation-dependent O-methyltransferase family.</text>
</comment>
<dbReference type="Proteomes" id="UP000284706">
    <property type="component" value="Unassembled WGS sequence"/>
</dbReference>
<organism evidence="5 6">
    <name type="scientific">Gymnopilus dilepis</name>
    <dbReference type="NCBI Taxonomy" id="231916"/>
    <lineage>
        <taxon>Eukaryota</taxon>
        <taxon>Fungi</taxon>
        <taxon>Dikarya</taxon>
        <taxon>Basidiomycota</taxon>
        <taxon>Agaricomycotina</taxon>
        <taxon>Agaricomycetes</taxon>
        <taxon>Agaricomycetidae</taxon>
        <taxon>Agaricales</taxon>
        <taxon>Agaricineae</taxon>
        <taxon>Hymenogastraceae</taxon>
        <taxon>Gymnopilus</taxon>
    </lineage>
</organism>
<dbReference type="GO" id="GO:0032259">
    <property type="term" value="P:methylation"/>
    <property type="evidence" value="ECO:0007669"/>
    <property type="project" value="UniProtKB-KW"/>
</dbReference>
<dbReference type="InterPro" id="IPR002935">
    <property type="entry name" value="SAM_O-MeTrfase"/>
</dbReference>
<name>A0A409VY96_9AGAR</name>
<dbReference type="CDD" id="cd02440">
    <property type="entry name" value="AdoMet_MTases"/>
    <property type="match status" value="1"/>
</dbReference>
<evidence type="ECO:0000313" key="6">
    <source>
        <dbReference type="Proteomes" id="UP000284706"/>
    </source>
</evidence>
<dbReference type="InParanoid" id="A0A409VY96"/>
<keyword evidence="2" id="KW-0808">Transferase</keyword>
<dbReference type="STRING" id="231916.A0A409VY96"/>
<keyword evidence="3" id="KW-0949">S-adenosyl-L-methionine</keyword>
<evidence type="ECO:0008006" key="7">
    <source>
        <dbReference type="Google" id="ProtNLM"/>
    </source>
</evidence>
<dbReference type="FunCoup" id="A0A409VY96">
    <property type="interactions" value="67"/>
</dbReference>
<dbReference type="EMBL" id="NHYE01005510">
    <property type="protein sequence ID" value="PPQ71244.1"/>
    <property type="molecule type" value="Genomic_DNA"/>
</dbReference>
<comment type="caution">
    <text evidence="5">The sequence shown here is derived from an EMBL/GenBank/DDBJ whole genome shotgun (WGS) entry which is preliminary data.</text>
</comment>
<reference evidence="5 6" key="1">
    <citation type="journal article" date="2018" name="Evol. Lett.">
        <title>Horizontal gene cluster transfer increased hallucinogenic mushroom diversity.</title>
        <authorList>
            <person name="Reynolds H.T."/>
            <person name="Vijayakumar V."/>
            <person name="Gluck-Thaler E."/>
            <person name="Korotkin H.B."/>
            <person name="Matheny P.B."/>
            <person name="Slot J.C."/>
        </authorList>
    </citation>
    <scope>NUCLEOTIDE SEQUENCE [LARGE SCALE GENOMIC DNA]</scope>
    <source>
        <strain evidence="5 6">SRW20</strain>
    </source>
</reference>
<sequence>MAGRQQHAATDINDWTRSDEYHNSFLIPKDEVLDAVVKKNKEQGLPDIAVSAAQGKFLNLLVRSLGAKRILELGTLGGYSTIWLARDLAADGSVLTLEIDPHNAKVAEDNFKLAGLQDKITVVVGPAAESLAVLQPEQPFDLVFIDADKPSNVIYYKEAKRLLRSGGVIIVDNVVRYGRVADPEYSDGNVEGVRKLLHALKDDNEVDATTIGTVGEKGYDGFIYAIRK</sequence>
<dbReference type="InterPro" id="IPR029063">
    <property type="entry name" value="SAM-dependent_MTases_sf"/>
</dbReference>
<evidence type="ECO:0000256" key="4">
    <source>
        <dbReference type="ARBA" id="ARBA00023453"/>
    </source>
</evidence>
<dbReference type="Pfam" id="PF01596">
    <property type="entry name" value="Methyltransf_3"/>
    <property type="match status" value="1"/>
</dbReference>